<dbReference type="PATRIC" id="fig|305.106.peg.2311"/>
<dbReference type="EMBL" id="CP039340">
    <property type="protein sequence ID" value="QCX51198.1"/>
    <property type="molecule type" value="Genomic_DNA"/>
</dbReference>
<evidence type="ECO:0000256" key="2">
    <source>
        <dbReference type="ARBA" id="ARBA00004924"/>
    </source>
</evidence>
<dbReference type="InterPro" id="IPR050214">
    <property type="entry name" value="Cys_Synth/Cystath_Beta-Synth"/>
</dbReference>
<dbReference type="SUPFAM" id="SSF53686">
    <property type="entry name" value="Tryptophan synthase beta subunit-like PLP-dependent enzymes"/>
    <property type="match status" value="1"/>
</dbReference>
<evidence type="ECO:0000259" key="9">
    <source>
        <dbReference type="Pfam" id="PF00291"/>
    </source>
</evidence>
<dbReference type="InterPro" id="IPR023927">
    <property type="entry name" value="SbnA"/>
</dbReference>
<geneLocation type="plasmid" evidence="12">
    <name>puw386</name>
</geneLocation>
<evidence type="ECO:0000256" key="7">
    <source>
        <dbReference type="ARBA" id="ARBA00022679"/>
    </source>
</evidence>
<dbReference type="PANTHER" id="PTHR10314">
    <property type="entry name" value="CYSTATHIONINE BETA-SYNTHASE"/>
    <property type="match status" value="1"/>
</dbReference>
<sequence>MIAKSIVDCIGGTPLVQLARLYDGRKAEVFAKLEMLNPAGSIKDRPARYIIERGLAEGSIAPGTHIIESSSGNLAIALAMVCRIKGLRFTAVVDPKISPTNLKILRCYGAGIERVTRKDSQGGYLETRIERVQQMLASEPGAVWINQYGNPRNWESHFHGEGDEIARALDRPADMLVLGVSTSGTVLGIARRLRREWPGLRVVAVDAVGSVLFGAKPGPRELPGIGASRVPELLCRDDIDDVIHVDDYDAAMGCRRLLEREGIFAGGSSGAVVVAIDRLLARATRPLRIVTLLPDRGERYLDSVYDDEWLARIAASRAGGAASVASAASPSLHVPSLEEVL</sequence>
<dbReference type="GO" id="GO:0006535">
    <property type="term" value="P:cysteine biosynthetic process from serine"/>
    <property type="evidence" value="ECO:0007669"/>
    <property type="project" value="InterPro"/>
</dbReference>
<evidence type="ECO:0000256" key="4">
    <source>
        <dbReference type="ARBA" id="ARBA00011738"/>
    </source>
</evidence>
<evidence type="ECO:0000256" key="8">
    <source>
        <dbReference type="ARBA" id="ARBA00022898"/>
    </source>
</evidence>
<dbReference type="CDD" id="cd01561">
    <property type="entry name" value="CBS_like"/>
    <property type="match status" value="1"/>
</dbReference>
<geneLocation type="plasmid" evidence="11">
    <name>pUW386</name>
</geneLocation>
<comment type="subunit">
    <text evidence="4">Homodimer.</text>
</comment>
<reference evidence="11 12" key="2">
    <citation type="submission" date="2019-04" db="EMBL/GenBank/DDBJ databases">
        <title>Complete Genome of UW386 and Higher Quality Genome of UW700.</title>
        <authorList>
            <person name="Jacobs J."/>
            <person name="Perez A."/>
            <person name="Steidl O."/>
            <person name="Allen C."/>
        </authorList>
    </citation>
    <scope>NUCLEOTIDE SEQUENCE [LARGE SCALE GENOMIC DNA]</scope>
    <source>
        <strain evidence="11 12">UW386</strain>
        <plasmid evidence="12">puw386</plasmid>
        <plasmid evidence="11">pUW386</plasmid>
    </source>
</reference>
<evidence type="ECO:0000256" key="1">
    <source>
        <dbReference type="ARBA" id="ARBA00001933"/>
    </source>
</evidence>
<dbReference type="Gene3D" id="3.40.50.1100">
    <property type="match status" value="2"/>
</dbReference>
<name>A0A0S4TL86_RALSL</name>
<dbReference type="GO" id="GO:0016765">
    <property type="term" value="F:transferase activity, transferring alkyl or aryl (other than methyl) groups"/>
    <property type="evidence" value="ECO:0007669"/>
    <property type="project" value="UniProtKB-ARBA"/>
</dbReference>
<dbReference type="Proteomes" id="UP000310553">
    <property type="component" value="Plasmid pUW386"/>
</dbReference>
<protein>
    <recommendedName>
        <fullName evidence="6">N-(2-amino-2-carboxyethyl)-L-glutamate synthase</fullName>
        <ecNumber evidence="5">2.5.1.140</ecNumber>
    </recommendedName>
</protein>
<dbReference type="InterPro" id="IPR001926">
    <property type="entry name" value="TrpB-like_PALP"/>
</dbReference>
<dbReference type="PROSITE" id="PS00901">
    <property type="entry name" value="CYS_SYNTHASE"/>
    <property type="match status" value="1"/>
</dbReference>
<evidence type="ECO:0000256" key="3">
    <source>
        <dbReference type="ARBA" id="ARBA00008519"/>
    </source>
</evidence>
<accession>A0A0S4TL86</accession>
<proteinExistence type="inferred from homology"/>
<reference evidence="10" key="1">
    <citation type="submission" date="2015-10" db="EMBL/GenBank/DDBJ databases">
        <authorList>
            <person name="Gilbert D.G."/>
        </authorList>
    </citation>
    <scope>NUCLEOTIDE SEQUENCE</scope>
    <source>
        <strain evidence="10">Phyl III-seqv23</strain>
    </source>
</reference>
<evidence type="ECO:0000313" key="10">
    <source>
        <dbReference type="EMBL" id="CUV10880.1"/>
    </source>
</evidence>
<dbReference type="Pfam" id="PF00291">
    <property type="entry name" value="PALP"/>
    <property type="match status" value="1"/>
</dbReference>
<evidence type="ECO:0000313" key="12">
    <source>
        <dbReference type="Proteomes" id="UP000310553"/>
    </source>
</evidence>
<comment type="similarity">
    <text evidence="3">Belongs to the cysteine synthase/cystathionine beta-synthase family. SbnA subfamily.</text>
</comment>
<keyword evidence="8" id="KW-0663">Pyridoxal phosphate</keyword>
<evidence type="ECO:0000256" key="6">
    <source>
        <dbReference type="ARBA" id="ARBA00016985"/>
    </source>
</evidence>
<gene>
    <name evidence="10" type="primary">sbnA</name>
    <name evidence="11" type="ORF">E7Z57_19060</name>
    <name evidence="10" type="ORF">RUN39_v1_20022</name>
</gene>
<keyword evidence="7" id="KW-0808">Transferase</keyword>
<evidence type="ECO:0000313" key="11">
    <source>
        <dbReference type="EMBL" id="QCX51198.1"/>
    </source>
</evidence>
<organism evidence="10">
    <name type="scientific">Ralstonia solanacearum</name>
    <name type="common">Pseudomonas solanacearum</name>
    <dbReference type="NCBI Taxonomy" id="305"/>
    <lineage>
        <taxon>Bacteria</taxon>
        <taxon>Pseudomonadati</taxon>
        <taxon>Pseudomonadota</taxon>
        <taxon>Betaproteobacteria</taxon>
        <taxon>Burkholderiales</taxon>
        <taxon>Burkholderiaceae</taxon>
        <taxon>Ralstonia</taxon>
        <taxon>Ralstonia solanacearum species complex</taxon>
    </lineage>
</organism>
<comment type="pathway">
    <text evidence="2">Siderophore biosynthesis.</text>
</comment>
<dbReference type="InterPro" id="IPR001216">
    <property type="entry name" value="P-phosphate_BS"/>
</dbReference>
<dbReference type="NCBIfam" id="TIGR03945">
    <property type="entry name" value="PLP_SbnA_fam"/>
    <property type="match status" value="1"/>
</dbReference>
<evidence type="ECO:0000256" key="5">
    <source>
        <dbReference type="ARBA" id="ARBA00012331"/>
    </source>
</evidence>
<feature type="domain" description="Tryptophan synthase beta chain-like PALP" evidence="9">
    <location>
        <begin position="8"/>
        <end position="295"/>
    </location>
</feature>
<dbReference type="AlphaFoldDB" id="A0A0S4TL86"/>
<dbReference type="InterPro" id="IPR036052">
    <property type="entry name" value="TrpB-like_PALP_sf"/>
</dbReference>
<dbReference type="EMBL" id="LN899819">
    <property type="protein sequence ID" value="CUV10880.1"/>
    <property type="molecule type" value="Genomic_DNA"/>
</dbReference>
<dbReference type="EC" id="2.5.1.140" evidence="5"/>
<comment type="cofactor">
    <cofactor evidence="1">
        <name>pyridoxal 5'-phosphate</name>
        <dbReference type="ChEBI" id="CHEBI:597326"/>
    </cofactor>
</comment>
<keyword evidence="11" id="KW-0614">Plasmid</keyword>